<evidence type="ECO:0000313" key="4">
    <source>
        <dbReference type="Proteomes" id="UP001465119"/>
    </source>
</evidence>
<dbReference type="InterPro" id="IPR058531">
    <property type="entry name" value="Baseplate_J_M"/>
</dbReference>
<gene>
    <name evidence="3" type="ORF">WMO20_02230</name>
</gene>
<organism evidence="3 4">
    <name type="scientific">Faecalibacterium intestinale</name>
    <dbReference type="NCBI Taxonomy" id="3133155"/>
    <lineage>
        <taxon>Bacteria</taxon>
        <taxon>Bacillati</taxon>
        <taxon>Bacillota</taxon>
        <taxon>Clostridia</taxon>
        <taxon>Eubacteriales</taxon>
        <taxon>Oscillospiraceae</taxon>
        <taxon>Faecalibacterium</taxon>
    </lineage>
</organism>
<comment type="caution">
    <text evidence="3">The sequence shown here is derived from an EMBL/GenBank/DDBJ whole genome shotgun (WGS) entry which is preliminary data.</text>
</comment>
<feature type="domain" description="Baseplate protein J-like barrel" evidence="1">
    <location>
        <begin position="125"/>
        <end position="212"/>
    </location>
</feature>
<dbReference type="PANTHER" id="PTHR37829">
    <property type="entry name" value="PHAGE-LIKE ELEMENT PBSX PROTEIN XKDT"/>
    <property type="match status" value="1"/>
</dbReference>
<evidence type="ECO:0000313" key="3">
    <source>
        <dbReference type="EMBL" id="MEQ2384757.1"/>
    </source>
</evidence>
<dbReference type="Proteomes" id="UP001465119">
    <property type="component" value="Unassembled WGS sequence"/>
</dbReference>
<dbReference type="RefSeq" id="WP_156060158.1">
    <property type="nucleotide sequence ID" value="NZ_JBBMEN010000002.1"/>
</dbReference>
<feature type="domain" description="Baseplate J-like central" evidence="2">
    <location>
        <begin position="235"/>
        <end position="306"/>
    </location>
</feature>
<dbReference type="InterPro" id="IPR052399">
    <property type="entry name" value="Phage_Baseplate_Assmbl_Protein"/>
</dbReference>
<name>A0ABV1C0S1_9FIRM</name>
<evidence type="ECO:0000259" key="2">
    <source>
        <dbReference type="Pfam" id="PF26078"/>
    </source>
</evidence>
<dbReference type="InterPro" id="IPR006949">
    <property type="entry name" value="Barrel_Baseplate_J-like"/>
</dbReference>
<reference evidence="3 4" key="1">
    <citation type="submission" date="2024-03" db="EMBL/GenBank/DDBJ databases">
        <title>Human intestinal bacterial collection.</title>
        <authorList>
            <person name="Pauvert C."/>
            <person name="Hitch T.C.A."/>
            <person name="Clavel T."/>
        </authorList>
    </citation>
    <scope>NUCLEOTIDE SEQUENCE [LARGE SCALE GENOMIC DNA]</scope>
    <source>
        <strain evidence="3 4">CLA-AA-H281</strain>
    </source>
</reference>
<dbReference type="InterPro" id="IPR014507">
    <property type="entry name" value="Baseplate_assembly_J_pred"/>
</dbReference>
<evidence type="ECO:0000259" key="1">
    <source>
        <dbReference type="Pfam" id="PF04865"/>
    </source>
</evidence>
<dbReference type="Pfam" id="PF04865">
    <property type="entry name" value="Baseplate_J"/>
    <property type="match status" value="1"/>
</dbReference>
<dbReference type="PANTHER" id="PTHR37829:SF3">
    <property type="entry name" value="PROTEIN JAYE-RELATED"/>
    <property type="match status" value="1"/>
</dbReference>
<keyword evidence="4" id="KW-1185">Reference proteome</keyword>
<dbReference type="Pfam" id="PF26078">
    <property type="entry name" value="Baseplate_J_M"/>
    <property type="match status" value="1"/>
</dbReference>
<sequence length="411" mass="45116">MKRATASKDASGQRWWYRLSNIAEFADIPEYSVTGNLTLQDVSNLVTEIYTRNYKAVNGTAPPLNKADPIMLTLKSMTELYYMMIQIAEKRTRCALLKTATGAELDNMGLPFGVKRTPATYATVTVRFTLSAVQKTVAMIPQGTRVRTAAGVYFATMDYAQIDIGKTYVDVLAQAEVVGAGGNDIPPGVVDTLVDAIPYVAAVENTDTSSGGADVESDDSLTRRIWLSPTTYSCAGPKDAYEFWAMSFRSDVESAIAVSPRDVACTVYIFFMLTGGKMPSEKDMSEMQTYLMNEARRPMTDRVICKAPEEVEYSIDFTYYIGSGNSKGASIVQESVAKAVEEFQEWQRSIGRDINPMELIARLRAAGVKRVELRQPVDKVIENGMDSGKAVVQIPKLSGTPTIIYGGIEDD</sequence>
<dbReference type="PIRSF" id="PIRSF020481">
    <property type="entry name" value="BAP"/>
    <property type="match status" value="1"/>
</dbReference>
<proteinExistence type="predicted"/>
<protein>
    <submittedName>
        <fullName evidence="3">Baseplate J/gp47 family protein</fullName>
    </submittedName>
</protein>
<accession>A0ABV1C0S1</accession>
<dbReference type="EMBL" id="JBBMEN010000002">
    <property type="protein sequence ID" value="MEQ2384757.1"/>
    <property type="molecule type" value="Genomic_DNA"/>
</dbReference>